<evidence type="ECO:0000313" key="9">
    <source>
        <dbReference type="Proteomes" id="UP000494165"/>
    </source>
</evidence>
<dbReference type="Proteomes" id="UP000494165">
    <property type="component" value="Unassembled WGS sequence"/>
</dbReference>
<protein>
    <recommendedName>
        <fullName evidence="7">Homeobox domain-containing protein</fullName>
    </recommendedName>
</protein>
<sequence length="208" mass="25096">MSYDGDHTQHHHSLRPSFLVDDILRKEQHHQAALPFRPLPAYAPPWLWSQQPTPLTTYFHPYRGFLQPQWFHLRPNKRKGGQVRFSSQQSALLERKFKEQQYLSPEQRRQLAEALSLTERQIKTWFQNRRAKWRRSKDVSFQLKIMYTFSYYEFFRAPRNVAARLTRNQILSRTLMMLESQKRLEIFLNLLILVMEKCLNRLNVAQVP</sequence>
<dbReference type="InterPro" id="IPR020479">
    <property type="entry name" value="HD_metazoa"/>
</dbReference>
<dbReference type="PROSITE" id="PS00027">
    <property type="entry name" value="HOMEOBOX_1"/>
    <property type="match status" value="1"/>
</dbReference>
<keyword evidence="4 5" id="KW-0539">Nucleus</keyword>
<dbReference type="GO" id="GO:0000978">
    <property type="term" value="F:RNA polymerase II cis-regulatory region sequence-specific DNA binding"/>
    <property type="evidence" value="ECO:0007669"/>
    <property type="project" value="TreeGrafter"/>
</dbReference>
<keyword evidence="3 5" id="KW-0371">Homeobox</keyword>
<dbReference type="InterPro" id="IPR001356">
    <property type="entry name" value="HD"/>
</dbReference>
<evidence type="ECO:0000256" key="3">
    <source>
        <dbReference type="ARBA" id="ARBA00023155"/>
    </source>
</evidence>
<gene>
    <name evidence="8" type="ORF">CLODIP_2_CD00096</name>
</gene>
<evidence type="ECO:0000313" key="8">
    <source>
        <dbReference type="EMBL" id="CAB3366446.1"/>
    </source>
</evidence>
<feature type="DNA-binding region" description="Homeobox" evidence="5">
    <location>
        <begin position="78"/>
        <end position="137"/>
    </location>
</feature>
<dbReference type="SMART" id="SM00389">
    <property type="entry name" value="HOX"/>
    <property type="match status" value="1"/>
</dbReference>
<keyword evidence="9" id="KW-1185">Reference proteome</keyword>
<accession>A0A8S1CAQ6</accession>
<comment type="caution">
    <text evidence="8">The sequence shown here is derived from an EMBL/GenBank/DDBJ whole genome shotgun (WGS) entry which is preliminary data.</text>
</comment>
<dbReference type="OrthoDB" id="6159439at2759"/>
<evidence type="ECO:0000256" key="6">
    <source>
        <dbReference type="RuleBase" id="RU000682"/>
    </source>
</evidence>
<evidence type="ECO:0000256" key="5">
    <source>
        <dbReference type="PROSITE-ProRule" id="PRU00108"/>
    </source>
</evidence>
<evidence type="ECO:0000256" key="2">
    <source>
        <dbReference type="ARBA" id="ARBA00023125"/>
    </source>
</evidence>
<dbReference type="GO" id="GO:0000981">
    <property type="term" value="F:DNA-binding transcription factor activity, RNA polymerase II-specific"/>
    <property type="evidence" value="ECO:0007669"/>
    <property type="project" value="InterPro"/>
</dbReference>
<dbReference type="GO" id="GO:0005634">
    <property type="term" value="C:nucleus"/>
    <property type="evidence" value="ECO:0007669"/>
    <property type="project" value="UniProtKB-SubCell"/>
</dbReference>
<dbReference type="Pfam" id="PF00046">
    <property type="entry name" value="Homeodomain"/>
    <property type="match status" value="1"/>
</dbReference>
<evidence type="ECO:0000259" key="7">
    <source>
        <dbReference type="PROSITE" id="PS50071"/>
    </source>
</evidence>
<dbReference type="PANTHER" id="PTHR24324">
    <property type="entry name" value="HOMEOBOX PROTEIN HHEX"/>
    <property type="match status" value="1"/>
</dbReference>
<dbReference type="PROSITE" id="PS50071">
    <property type="entry name" value="HOMEOBOX_2"/>
    <property type="match status" value="1"/>
</dbReference>
<comment type="subcellular location">
    <subcellularLocation>
        <location evidence="1 5 6">Nucleus</location>
    </subcellularLocation>
</comment>
<evidence type="ECO:0000256" key="1">
    <source>
        <dbReference type="ARBA" id="ARBA00004123"/>
    </source>
</evidence>
<dbReference type="SUPFAM" id="SSF46689">
    <property type="entry name" value="Homeodomain-like"/>
    <property type="match status" value="1"/>
</dbReference>
<dbReference type="PRINTS" id="PR00024">
    <property type="entry name" value="HOMEOBOX"/>
</dbReference>
<dbReference type="AlphaFoldDB" id="A0A8S1CAQ6"/>
<reference evidence="8 9" key="1">
    <citation type="submission" date="2020-04" db="EMBL/GenBank/DDBJ databases">
        <authorList>
            <person name="Alioto T."/>
            <person name="Alioto T."/>
            <person name="Gomez Garrido J."/>
        </authorList>
    </citation>
    <scope>NUCLEOTIDE SEQUENCE [LARGE SCALE GENOMIC DNA]</scope>
</reference>
<dbReference type="CDD" id="cd00086">
    <property type="entry name" value="homeodomain"/>
    <property type="match status" value="1"/>
</dbReference>
<organism evidence="8 9">
    <name type="scientific">Cloeon dipterum</name>
    <dbReference type="NCBI Taxonomy" id="197152"/>
    <lineage>
        <taxon>Eukaryota</taxon>
        <taxon>Metazoa</taxon>
        <taxon>Ecdysozoa</taxon>
        <taxon>Arthropoda</taxon>
        <taxon>Hexapoda</taxon>
        <taxon>Insecta</taxon>
        <taxon>Pterygota</taxon>
        <taxon>Palaeoptera</taxon>
        <taxon>Ephemeroptera</taxon>
        <taxon>Pisciforma</taxon>
        <taxon>Baetidae</taxon>
        <taxon>Cloeon</taxon>
    </lineage>
</organism>
<evidence type="ECO:0000256" key="4">
    <source>
        <dbReference type="ARBA" id="ARBA00023242"/>
    </source>
</evidence>
<dbReference type="GO" id="GO:0030154">
    <property type="term" value="P:cell differentiation"/>
    <property type="evidence" value="ECO:0007669"/>
    <property type="project" value="TreeGrafter"/>
</dbReference>
<proteinExistence type="predicted"/>
<dbReference type="PANTHER" id="PTHR24324:SF5">
    <property type="entry name" value="HEMATOPOIETICALLY-EXPRESSED HOMEOBOX PROTEIN HHEX"/>
    <property type="match status" value="1"/>
</dbReference>
<feature type="domain" description="Homeobox" evidence="7">
    <location>
        <begin position="76"/>
        <end position="136"/>
    </location>
</feature>
<dbReference type="InterPro" id="IPR017970">
    <property type="entry name" value="Homeobox_CS"/>
</dbReference>
<dbReference type="InterPro" id="IPR009057">
    <property type="entry name" value="Homeodomain-like_sf"/>
</dbReference>
<dbReference type="EMBL" id="CADEPI010000025">
    <property type="protein sequence ID" value="CAB3366446.1"/>
    <property type="molecule type" value="Genomic_DNA"/>
</dbReference>
<keyword evidence="2 5" id="KW-0238">DNA-binding</keyword>
<name>A0A8S1CAQ6_9INSE</name>
<dbReference type="Gene3D" id="1.10.10.60">
    <property type="entry name" value="Homeodomain-like"/>
    <property type="match status" value="1"/>
</dbReference>
<dbReference type="InterPro" id="IPR051000">
    <property type="entry name" value="Homeobox_DNA-bind_prot"/>
</dbReference>